<keyword evidence="1" id="KW-0378">Hydrolase</keyword>
<keyword evidence="1" id="KW-0255">Endonuclease</keyword>
<gene>
    <name evidence="1" type="ORF">ElyMa_000311200</name>
</gene>
<sequence>MVVSPGVKIVTSQRIRTVSQCIRIVSQCIRIASHVRNVNGRWPEVVSNEELWDKRKQMAIDLEIRKQKWNGIGYTLGKPVSNITKQALNCKRVTKTDLAQKQSCRRESCQVIGRSYAEQPKRC</sequence>
<proteinExistence type="predicted"/>
<accession>A0AAV4F903</accession>
<dbReference type="AlphaFoldDB" id="A0AAV4F903"/>
<keyword evidence="1" id="KW-0540">Nuclease</keyword>
<comment type="caution">
    <text evidence="1">The sequence shown here is derived from an EMBL/GenBank/DDBJ whole genome shotgun (WGS) entry which is preliminary data.</text>
</comment>
<protein>
    <submittedName>
        <fullName evidence="1">Endonuclease-reverse transcriptase</fullName>
    </submittedName>
</protein>
<evidence type="ECO:0000313" key="2">
    <source>
        <dbReference type="Proteomes" id="UP000762676"/>
    </source>
</evidence>
<dbReference type="Proteomes" id="UP000762676">
    <property type="component" value="Unassembled WGS sequence"/>
</dbReference>
<reference evidence="1 2" key="1">
    <citation type="journal article" date="2021" name="Elife">
        <title>Chloroplast acquisition without the gene transfer in kleptoplastic sea slugs, Plakobranchus ocellatus.</title>
        <authorList>
            <person name="Maeda T."/>
            <person name="Takahashi S."/>
            <person name="Yoshida T."/>
            <person name="Shimamura S."/>
            <person name="Takaki Y."/>
            <person name="Nagai Y."/>
            <person name="Toyoda A."/>
            <person name="Suzuki Y."/>
            <person name="Arimoto A."/>
            <person name="Ishii H."/>
            <person name="Satoh N."/>
            <person name="Nishiyama T."/>
            <person name="Hasebe M."/>
            <person name="Maruyama T."/>
            <person name="Minagawa J."/>
            <person name="Obokata J."/>
            <person name="Shigenobu S."/>
        </authorList>
    </citation>
    <scope>NUCLEOTIDE SEQUENCE [LARGE SCALE GENOMIC DNA]</scope>
</reference>
<keyword evidence="2" id="KW-1185">Reference proteome</keyword>
<evidence type="ECO:0000313" key="1">
    <source>
        <dbReference type="EMBL" id="GFR69862.1"/>
    </source>
</evidence>
<organism evidence="1 2">
    <name type="scientific">Elysia marginata</name>
    <dbReference type="NCBI Taxonomy" id="1093978"/>
    <lineage>
        <taxon>Eukaryota</taxon>
        <taxon>Metazoa</taxon>
        <taxon>Spiralia</taxon>
        <taxon>Lophotrochozoa</taxon>
        <taxon>Mollusca</taxon>
        <taxon>Gastropoda</taxon>
        <taxon>Heterobranchia</taxon>
        <taxon>Euthyneura</taxon>
        <taxon>Panpulmonata</taxon>
        <taxon>Sacoglossa</taxon>
        <taxon>Placobranchoidea</taxon>
        <taxon>Plakobranchidae</taxon>
        <taxon>Elysia</taxon>
    </lineage>
</organism>
<dbReference type="GO" id="GO:0004519">
    <property type="term" value="F:endonuclease activity"/>
    <property type="evidence" value="ECO:0007669"/>
    <property type="project" value="UniProtKB-KW"/>
</dbReference>
<dbReference type="EMBL" id="BMAT01000636">
    <property type="protein sequence ID" value="GFR69862.1"/>
    <property type="molecule type" value="Genomic_DNA"/>
</dbReference>
<name>A0AAV4F903_9GAST</name>